<dbReference type="InterPro" id="IPR024072">
    <property type="entry name" value="DHFR-like_dom_sf"/>
</dbReference>
<reference evidence="5 6" key="1">
    <citation type="submission" date="2016-03" db="EMBL/GenBank/DDBJ databases">
        <title>Genome sequence of Nesiotobacter sp. nov., a moderately halophilic alphaproteobacterium isolated from the Yellow Sea, China.</title>
        <authorList>
            <person name="Zhang G."/>
            <person name="Zhang R."/>
        </authorList>
    </citation>
    <scope>NUCLEOTIDE SEQUENCE [LARGE SCALE GENOMIC DNA]</scope>
    <source>
        <strain evidence="5 6">WB1-6</strain>
    </source>
</reference>
<dbReference type="PANTHER" id="PTHR38011:SF7">
    <property type="entry name" value="2,5-DIAMINO-6-RIBOSYLAMINO-4(3H)-PYRIMIDINONE 5'-PHOSPHATE REDUCTASE"/>
    <property type="match status" value="1"/>
</dbReference>
<evidence type="ECO:0000313" key="6">
    <source>
        <dbReference type="Proteomes" id="UP000185783"/>
    </source>
</evidence>
<sequence length="256" mass="27686">MNIQRPLAKSVAGVLTPAQWQEILKLRDTARVPEQDGYVQSFASLCQASTQVLVGQLGQSVDGRIATASGDSFYINCEEALDHLHCLRALCDAVVVGVGTVVADNPQLTVRRVEGPQATRVVIDPNGRIPLEARLLHDKAAPTIILTREGVTMDVPEHVEVRHVRPDENGRLCCEAIAAALTDYRRILIEGGACTVSRFLQAGLLSRLHVLVAPLIIGSGPTGIQLPPLNRLADAPRPAASMYQLGIDWLMDLDLQ</sequence>
<evidence type="ECO:0000313" key="5">
    <source>
        <dbReference type="EMBL" id="OKL44290.1"/>
    </source>
</evidence>
<dbReference type="InterPro" id="IPR002734">
    <property type="entry name" value="RibDG_C"/>
</dbReference>
<organism evidence="5 6">
    <name type="scientific">Pseudovibrio exalbescens</name>
    <dbReference type="NCBI Taxonomy" id="197461"/>
    <lineage>
        <taxon>Bacteria</taxon>
        <taxon>Pseudomonadati</taxon>
        <taxon>Pseudomonadota</taxon>
        <taxon>Alphaproteobacteria</taxon>
        <taxon>Hyphomicrobiales</taxon>
        <taxon>Stappiaceae</taxon>
        <taxon>Pseudovibrio</taxon>
    </lineage>
</organism>
<dbReference type="PANTHER" id="PTHR38011">
    <property type="entry name" value="DIHYDROFOLATE REDUCTASE FAMILY PROTEIN (AFU_ORTHOLOGUE AFUA_8G06820)"/>
    <property type="match status" value="1"/>
</dbReference>
<keyword evidence="6" id="KW-1185">Reference proteome</keyword>
<dbReference type="GO" id="GO:0009231">
    <property type="term" value="P:riboflavin biosynthetic process"/>
    <property type="evidence" value="ECO:0007669"/>
    <property type="project" value="InterPro"/>
</dbReference>
<comment type="caution">
    <text evidence="5">The sequence shown here is derived from an EMBL/GenBank/DDBJ whole genome shotgun (WGS) entry which is preliminary data.</text>
</comment>
<evidence type="ECO:0000259" key="4">
    <source>
        <dbReference type="Pfam" id="PF01872"/>
    </source>
</evidence>
<dbReference type="RefSeq" id="WP_051268902.1">
    <property type="nucleotide sequence ID" value="NZ_LVVZ01000014.1"/>
</dbReference>
<accession>A0A1U7JHR7</accession>
<comment type="pathway">
    <text evidence="1">Cofactor biosynthesis; riboflavin biosynthesis.</text>
</comment>
<dbReference type="InterPro" id="IPR050765">
    <property type="entry name" value="Riboflavin_Biosynth_HTPR"/>
</dbReference>
<dbReference type="Proteomes" id="UP000185783">
    <property type="component" value="Unassembled WGS sequence"/>
</dbReference>
<dbReference type="STRING" id="197461.A3843_07735"/>
<evidence type="ECO:0000256" key="1">
    <source>
        <dbReference type="ARBA" id="ARBA00005104"/>
    </source>
</evidence>
<proteinExistence type="predicted"/>
<evidence type="ECO:0000256" key="2">
    <source>
        <dbReference type="ARBA" id="ARBA00022857"/>
    </source>
</evidence>
<dbReference type="GO" id="GO:0008703">
    <property type="term" value="F:5-amino-6-(5-phosphoribosylamino)uracil reductase activity"/>
    <property type="evidence" value="ECO:0007669"/>
    <property type="project" value="InterPro"/>
</dbReference>
<protein>
    <recommendedName>
        <fullName evidence="4">Bacterial bifunctional deaminase-reductase C-terminal domain-containing protein</fullName>
    </recommendedName>
</protein>
<name>A0A1U7JHR7_9HYPH</name>
<dbReference type="Pfam" id="PF01872">
    <property type="entry name" value="RibD_C"/>
    <property type="match status" value="1"/>
</dbReference>
<keyword evidence="2" id="KW-0521">NADP</keyword>
<gene>
    <name evidence="5" type="ORF">A3843_07735</name>
</gene>
<dbReference type="AlphaFoldDB" id="A0A1U7JHR7"/>
<keyword evidence="3" id="KW-0560">Oxidoreductase</keyword>
<dbReference type="SUPFAM" id="SSF53597">
    <property type="entry name" value="Dihydrofolate reductase-like"/>
    <property type="match status" value="1"/>
</dbReference>
<dbReference type="Gene3D" id="3.40.430.10">
    <property type="entry name" value="Dihydrofolate Reductase, subunit A"/>
    <property type="match status" value="1"/>
</dbReference>
<feature type="domain" description="Bacterial bifunctional deaminase-reductase C-terminal" evidence="4">
    <location>
        <begin position="56"/>
        <end position="229"/>
    </location>
</feature>
<evidence type="ECO:0000256" key="3">
    <source>
        <dbReference type="ARBA" id="ARBA00023002"/>
    </source>
</evidence>
<dbReference type="EMBL" id="LVVZ01000014">
    <property type="protein sequence ID" value="OKL44290.1"/>
    <property type="molecule type" value="Genomic_DNA"/>
</dbReference>